<dbReference type="RefSeq" id="XP_022457357.1">
    <property type="nucleotide sequence ID" value="XM_022603480.1"/>
</dbReference>
<evidence type="ECO:0000256" key="1">
    <source>
        <dbReference type="SAM" id="Coils"/>
    </source>
</evidence>
<organism evidence="2 3">
    <name type="scientific">Kuraishia capsulata CBS 1993</name>
    <dbReference type="NCBI Taxonomy" id="1382522"/>
    <lineage>
        <taxon>Eukaryota</taxon>
        <taxon>Fungi</taxon>
        <taxon>Dikarya</taxon>
        <taxon>Ascomycota</taxon>
        <taxon>Saccharomycotina</taxon>
        <taxon>Pichiomycetes</taxon>
        <taxon>Pichiales</taxon>
        <taxon>Pichiaceae</taxon>
        <taxon>Kuraishia</taxon>
    </lineage>
</organism>
<dbReference type="Proteomes" id="UP000019384">
    <property type="component" value="Unassembled WGS sequence"/>
</dbReference>
<dbReference type="EMBL" id="HG793126">
    <property type="protein sequence ID" value="CDK25345.1"/>
    <property type="molecule type" value="Genomic_DNA"/>
</dbReference>
<feature type="coiled-coil region" evidence="1">
    <location>
        <begin position="124"/>
        <end position="165"/>
    </location>
</feature>
<accession>W6MTZ9</accession>
<dbReference type="AlphaFoldDB" id="W6MTZ9"/>
<reference evidence="2" key="1">
    <citation type="submission" date="2013-12" db="EMBL/GenBank/DDBJ databases">
        <authorList>
            <person name="Genoscope - CEA"/>
        </authorList>
    </citation>
    <scope>NUCLEOTIDE SEQUENCE</scope>
    <source>
        <strain evidence="2">CBS 1993</strain>
    </source>
</reference>
<keyword evidence="3" id="KW-1185">Reference proteome</keyword>
<sequence length="365" mass="40961">MWGLFYKYEEEEAQRRAMQQGRPCPHGNVKGLVLKDPKHEDLNRLLRRELPEDIIKAKFENPAQRVTAQKDMDMDTDMFFFGIQPTTDKSEKTSDDRSFLQYVLEEYPRVVANGLKGKDIIDTIKVYKREYNRERAENETLKERVAQLEKQLDLAKLRNTVTEKTESASHKQKQFEPVNTVPIREEQVFSARNTVSDQGKENVNPKSVVPKAIMREPQSQKSPTISQASEIAPIAAAVPISQHANGNTPLNVSFNEQGEARVNVHVVLESQGGEFKTIATPKPVEIATLKPVETANPKSLPADGCKVCGESMRPALNAGHGHASCTSKEPSELPDCIKSLKNGKQVPNSWFSLNENDLGQTYTSY</sequence>
<reference evidence="2" key="2">
    <citation type="submission" date="2014-02" db="EMBL/GenBank/DDBJ databases">
        <title>Complete DNA sequence of /Kuraishia capsulata/ illustrates novel genomic features among budding yeasts (/Saccharomycotina/).</title>
        <authorList>
            <person name="Morales L."/>
            <person name="Noel B."/>
            <person name="Porcel B."/>
            <person name="Marcet-Houben M."/>
            <person name="Hullo M-F."/>
            <person name="Sacerdot C."/>
            <person name="Tekaia F."/>
            <person name="Leh-Louis V."/>
            <person name="Despons L."/>
            <person name="Khanna V."/>
            <person name="Aury J-M."/>
            <person name="Barbe V."/>
            <person name="Couloux A."/>
            <person name="Labadie K."/>
            <person name="Pelletier E."/>
            <person name="Souciet J-L."/>
            <person name="Boekhout T."/>
            <person name="Gabaldon T."/>
            <person name="Wincker P."/>
            <person name="Dujon B."/>
        </authorList>
    </citation>
    <scope>NUCLEOTIDE SEQUENCE</scope>
    <source>
        <strain evidence="2">CBS 1993</strain>
    </source>
</reference>
<proteinExistence type="predicted"/>
<dbReference type="GeneID" id="34518745"/>
<evidence type="ECO:0000313" key="2">
    <source>
        <dbReference type="EMBL" id="CDK25345.1"/>
    </source>
</evidence>
<evidence type="ECO:0000313" key="3">
    <source>
        <dbReference type="Proteomes" id="UP000019384"/>
    </source>
</evidence>
<gene>
    <name evidence="2" type="ORF">KUCA_T00001314001</name>
</gene>
<dbReference type="HOGENOM" id="CLU_758783_0_0_1"/>
<protein>
    <submittedName>
        <fullName evidence="2">Uncharacterized protein</fullName>
    </submittedName>
</protein>
<keyword evidence="1" id="KW-0175">Coiled coil</keyword>
<name>W6MTZ9_9ASCO</name>